<feature type="domain" description="Beta-adaptin appendage C-terminal subdomain" evidence="7">
    <location>
        <begin position="659"/>
        <end position="766"/>
    </location>
</feature>
<dbReference type="GO" id="GO:0006886">
    <property type="term" value="P:intracellular protein transport"/>
    <property type="evidence" value="ECO:0007669"/>
    <property type="project" value="InterPro"/>
</dbReference>
<accession>A0A0H5R7Z0</accession>
<keyword evidence="3" id="KW-0813">Transport</keyword>
<dbReference type="GO" id="GO:0016192">
    <property type="term" value="P:vesicle-mediated transport"/>
    <property type="evidence" value="ECO:0007669"/>
    <property type="project" value="InterPro"/>
</dbReference>
<dbReference type="FunFam" id="1.25.10.10:FF:000113">
    <property type="entry name" value="Beta-adaptin-like protein A"/>
    <property type="match status" value="1"/>
</dbReference>
<dbReference type="Gene3D" id="3.30.310.10">
    <property type="entry name" value="TATA-Binding Protein"/>
    <property type="match status" value="1"/>
</dbReference>
<sequence length="770" mass="86717">TRWYIVKLIKRPDWAIMSTPSYFVEHRRGEVAELQTLLRNPKLTPQRKRGVVERVIAYMTLGIDVSNLFTDMIMAIHTKDLVQKKMVYLYISTFAIKKPETTLLAINTLQKDCRDDDPMVRGLALRSLCSLRVPQLLEYVMLPIRKGLNDPSPYVRKAAVVGCAKIHFLSPATVKESDIIDILYNMLKDRDPVVVDNVIKALNDILSDEGGIVINKQIVFHLLNRIRDFHEWAQCTILEIIARYMPESSDEMFDIMNLLEDRLKHANSAVVMGTVKVFLFFTSSFPQIHRGVYDRIKAPLLTFIGGTNHHISYPILAHVKLLAGRVPGVFDDQFKSFFLRHNDPVCIKVLKLDILSRLANPSNGSEILAELSEYVADSSPEIVSKAIGTIGYLAVNVEEVVDEAIEHLLSFLDLSMEAVSAQTCVVIKDLLRKYPERHEDMLPALYRTLKTVTDEESKVSAIWIFGEYGDKISDAPYVLEDLIDQFDSETSCLVRSELLSAAVKLFFKRPPEMQKMLGRLLRSAIADKEQQVIVRDRALLYYQLLKRDVNVASQIINCPQPCVDIFAETFNTDLNHRLYREFNSLAVVYERSISAAPIVPGAPVVHTEQPSPSDSVDDLVLKPVDPVPAFEDLLSLDFGSMGITTKAEPSSKSENFLSEQPICDAATFQSQWGILKNADMVEMTLRSDQDPSHIESILGHQYITAIASGALDENLKMYFFAQEASSHCLGLLEILVSLRTGLLRATFKSSEVAFAKRLSTLVSTILQSPF</sequence>
<dbReference type="PANTHER" id="PTHR11134">
    <property type="entry name" value="ADAPTOR COMPLEX SUBUNIT BETA FAMILY MEMBER"/>
    <property type="match status" value="1"/>
</dbReference>
<feature type="non-terminal residue" evidence="8">
    <location>
        <position position="1"/>
    </location>
</feature>
<dbReference type="Pfam" id="PF01602">
    <property type="entry name" value="Adaptin_N"/>
    <property type="match status" value="1"/>
</dbReference>
<dbReference type="Pfam" id="PF09066">
    <property type="entry name" value="B2-adapt-app_C"/>
    <property type="match status" value="1"/>
</dbReference>
<evidence type="ECO:0000256" key="5">
    <source>
        <dbReference type="ARBA" id="ARBA00023136"/>
    </source>
</evidence>
<dbReference type="SUPFAM" id="SSF48371">
    <property type="entry name" value="ARM repeat"/>
    <property type="match status" value="1"/>
</dbReference>
<dbReference type="EMBL" id="HACM01009494">
    <property type="protein sequence ID" value="CRZ09936.1"/>
    <property type="molecule type" value="Transcribed_RNA"/>
</dbReference>
<dbReference type="InterPro" id="IPR002553">
    <property type="entry name" value="Clathrin/coatomer_adapt-like_N"/>
</dbReference>
<evidence type="ECO:0000259" key="7">
    <source>
        <dbReference type="Pfam" id="PF09066"/>
    </source>
</evidence>
<evidence type="ECO:0000256" key="3">
    <source>
        <dbReference type="ARBA" id="ARBA00022448"/>
    </source>
</evidence>
<dbReference type="Gene3D" id="1.25.10.10">
    <property type="entry name" value="Leucine-rich Repeat Variant"/>
    <property type="match status" value="1"/>
</dbReference>
<dbReference type="InterPro" id="IPR012295">
    <property type="entry name" value="TBP_dom_sf"/>
</dbReference>
<dbReference type="GO" id="GO:0030131">
    <property type="term" value="C:clathrin adaptor complex"/>
    <property type="evidence" value="ECO:0007669"/>
    <property type="project" value="InterPro"/>
</dbReference>
<organism evidence="8">
    <name type="scientific">Spongospora subterranea</name>
    <dbReference type="NCBI Taxonomy" id="70186"/>
    <lineage>
        <taxon>Eukaryota</taxon>
        <taxon>Sar</taxon>
        <taxon>Rhizaria</taxon>
        <taxon>Endomyxa</taxon>
        <taxon>Phytomyxea</taxon>
        <taxon>Plasmodiophorida</taxon>
        <taxon>Plasmodiophoridae</taxon>
        <taxon>Spongospora</taxon>
    </lineage>
</organism>
<dbReference type="InterPro" id="IPR011989">
    <property type="entry name" value="ARM-like"/>
</dbReference>
<comment type="subcellular location">
    <subcellularLocation>
        <location evidence="1">Endomembrane system</location>
    </subcellularLocation>
</comment>
<evidence type="ECO:0008006" key="9">
    <source>
        <dbReference type="Google" id="ProtNLM"/>
    </source>
</evidence>
<keyword evidence="5" id="KW-0472">Membrane</keyword>
<evidence type="ECO:0000256" key="4">
    <source>
        <dbReference type="ARBA" id="ARBA00022927"/>
    </source>
</evidence>
<dbReference type="InterPro" id="IPR026739">
    <property type="entry name" value="AP_beta"/>
</dbReference>
<evidence type="ECO:0000313" key="8">
    <source>
        <dbReference type="EMBL" id="CRZ09936.1"/>
    </source>
</evidence>
<dbReference type="InterPro" id="IPR015151">
    <property type="entry name" value="B-adaptin_app_sub_C"/>
</dbReference>
<proteinExistence type="inferred from homology"/>
<reference evidence="8" key="1">
    <citation type="submission" date="2015-04" db="EMBL/GenBank/DDBJ databases">
        <title>The genome sequence of the plant pathogenic Rhizarian Plasmodiophora brassicae reveals insights in its biotrophic life cycle and the origin of chitin synthesis.</title>
        <authorList>
            <person name="Schwelm A."/>
            <person name="Fogelqvist J."/>
            <person name="Knaust A."/>
            <person name="Julke S."/>
            <person name="Lilja T."/>
            <person name="Dhandapani V."/>
            <person name="Bonilla-Rosso G."/>
            <person name="Karlsson M."/>
            <person name="Shevchenko A."/>
            <person name="Choi S.R."/>
            <person name="Kim H.G."/>
            <person name="Park J.Y."/>
            <person name="Lim Y.P."/>
            <person name="Ludwig-Muller J."/>
            <person name="Dixelius C."/>
        </authorList>
    </citation>
    <scope>NUCLEOTIDE SEQUENCE</scope>
    <source>
        <tissue evidence="8">Potato root galls</tissue>
    </source>
</reference>
<dbReference type="AlphaFoldDB" id="A0A0H5R7Z0"/>
<evidence type="ECO:0000259" key="6">
    <source>
        <dbReference type="Pfam" id="PF01602"/>
    </source>
</evidence>
<comment type="similarity">
    <text evidence="2">Belongs to the adaptor complexes large subunit family.</text>
</comment>
<evidence type="ECO:0000256" key="2">
    <source>
        <dbReference type="ARBA" id="ARBA00006613"/>
    </source>
</evidence>
<dbReference type="GO" id="GO:0012505">
    <property type="term" value="C:endomembrane system"/>
    <property type="evidence" value="ECO:0007669"/>
    <property type="project" value="UniProtKB-SubCell"/>
</dbReference>
<dbReference type="InterPro" id="IPR016024">
    <property type="entry name" value="ARM-type_fold"/>
</dbReference>
<feature type="domain" description="Clathrin/coatomer adaptor adaptin-like N-terminal" evidence="6">
    <location>
        <begin position="30"/>
        <end position="547"/>
    </location>
</feature>
<evidence type="ECO:0000256" key="1">
    <source>
        <dbReference type="ARBA" id="ARBA00004308"/>
    </source>
</evidence>
<keyword evidence="4" id="KW-0653">Protein transport</keyword>
<protein>
    <recommendedName>
        <fullName evidence="9">Beta-adaptin appendage C-terminal subdomain domain-containing protein</fullName>
    </recommendedName>
</protein>
<name>A0A0H5R7Z0_9EUKA</name>